<dbReference type="SUPFAM" id="SSF50090">
    <property type="entry name" value="Electron transport accessory proteins"/>
    <property type="match status" value="1"/>
</dbReference>
<dbReference type="InterPro" id="IPR023808">
    <property type="entry name" value="Nitrile_Hydratase_acc_put"/>
</dbReference>
<dbReference type="AlphaFoldDB" id="A0A381TNP1"/>
<name>A0A381TNP1_9ZZZZ</name>
<dbReference type="InterPro" id="IPR042262">
    <property type="entry name" value="CN_hydtase_beta_C"/>
</dbReference>
<organism evidence="2">
    <name type="scientific">marine metagenome</name>
    <dbReference type="NCBI Taxonomy" id="408172"/>
    <lineage>
        <taxon>unclassified sequences</taxon>
        <taxon>metagenomes</taxon>
        <taxon>ecological metagenomes</taxon>
    </lineage>
</organism>
<accession>A0A381TNP1</accession>
<dbReference type="InterPro" id="IPR008990">
    <property type="entry name" value="Elect_transpt_acc-like_dom_sf"/>
</dbReference>
<evidence type="ECO:0000259" key="1">
    <source>
        <dbReference type="Pfam" id="PF21006"/>
    </source>
</evidence>
<sequence>MEEVSLPRTNGELVFRSPWEARSFGIAVALNAGGLYEWEDFTANLVAEISSAEDYDVEAYYEKWLSALEQIVVDQGLLSKAEFVERLALFSQQEHPGHSH</sequence>
<proteinExistence type="predicted"/>
<gene>
    <name evidence="2" type="ORF">METZ01_LOCUS70248</name>
</gene>
<protein>
    <recommendedName>
        <fullName evidence="1">Nitrile hydratase beta subunit-like N-terminal domain-containing protein</fullName>
    </recommendedName>
</protein>
<dbReference type="NCBIfam" id="TIGR03889">
    <property type="entry name" value="nitrile_acc"/>
    <property type="match status" value="1"/>
</dbReference>
<dbReference type="Gene3D" id="1.10.472.20">
    <property type="entry name" value="Nitrile hydratase, beta subunit"/>
    <property type="match status" value="1"/>
</dbReference>
<reference evidence="2" key="1">
    <citation type="submission" date="2018-05" db="EMBL/GenBank/DDBJ databases">
        <authorList>
            <person name="Lanie J.A."/>
            <person name="Ng W.-L."/>
            <person name="Kazmierczak K.M."/>
            <person name="Andrzejewski T.M."/>
            <person name="Davidsen T.M."/>
            <person name="Wayne K.J."/>
            <person name="Tettelin H."/>
            <person name="Glass J.I."/>
            <person name="Rusch D."/>
            <person name="Podicherti R."/>
            <person name="Tsui H.-C.T."/>
            <person name="Winkler M.E."/>
        </authorList>
    </citation>
    <scope>NUCLEOTIDE SEQUENCE</scope>
</reference>
<dbReference type="InterPro" id="IPR049054">
    <property type="entry name" value="CN_hydtase_beta-like_N"/>
</dbReference>
<feature type="domain" description="Nitrile hydratase beta subunit-like N-terminal" evidence="1">
    <location>
        <begin position="10"/>
        <end position="93"/>
    </location>
</feature>
<evidence type="ECO:0000313" key="2">
    <source>
        <dbReference type="EMBL" id="SVA17394.1"/>
    </source>
</evidence>
<dbReference type="Pfam" id="PF21006">
    <property type="entry name" value="NHase_beta_N"/>
    <property type="match status" value="1"/>
</dbReference>
<dbReference type="EMBL" id="UINC01004863">
    <property type="protein sequence ID" value="SVA17394.1"/>
    <property type="molecule type" value="Genomic_DNA"/>
</dbReference>